<organism evidence="1 2">
    <name type="scientific">Rickettsia typhi str. TH1527</name>
    <dbReference type="NCBI Taxonomy" id="1003201"/>
    <lineage>
        <taxon>Bacteria</taxon>
        <taxon>Pseudomonadati</taxon>
        <taxon>Pseudomonadota</taxon>
        <taxon>Alphaproteobacteria</taxon>
        <taxon>Rickettsiales</taxon>
        <taxon>Rickettsiaceae</taxon>
        <taxon>Rickettsieae</taxon>
        <taxon>Rickettsia</taxon>
        <taxon>typhus group</taxon>
    </lineage>
</organism>
<evidence type="ECO:0000313" key="2">
    <source>
        <dbReference type="Proteomes" id="UP000007581"/>
    </source>
</evidence>
<gene>
    <name evidence="1" type="ORF">RTTH1527_03455</name>
</gene>
<sequence>MLQMISEMKLSKLLCHLKKHSTTYQLIDIKNNVLLTLDLKEVSKALELNLENFYIIAEEII</sequence>
<proteinExistence type="predicted"/>
<dbReference type="Proteomes" id="UP000007581">
    <property type="component" value="Chromosome"/>
</dbReference>
<evidence type="ECO:0000313" key="1">
    <source>
        <dbReference type="EMBL" id="AFE54556.1"/>
    </source>
</evidence>
<protein>
    <submittedName>
        <fullName evidence="1">Surfeit locus protein 1 (Surf1)</fullName>
    </submittedName>
</protein>
<reference evidence="1" key="1">
    <citation type="submission" date="2012-03" db="EMBL/GenBank/DDBJ databases">
        <authorList>
            <person name="Johnson S.L."/>
            <person name="Sims D."/>
            <person name="Han S."/>
            <person name="Bruce D.C."/>
            <person name="Dasch G.A."/>
        </authorList>
    </citation>
    <scope>NUCLEOTIDE SEQUENCE [LARGE SCALE GENOMIC DNA]</scope>
    <source>
        <strain evidence="1">TH1527</strain>
    </source>
</reference>
<accession>A0ABM5MVC3</accession>
<keyword evidence="2" id="KW-1185">Reference proteome</keyword>
<name>A0ABM5MVC3_RICTP</name>
<dbReference type="EMBL" id="CP003397">
    <property type="protein sequence ID" value="AFE54556.1"/>
    <property type="molecule type" value="Genomic_DNA"/>
</dbReference>